<sequence>MVIMLTQEQKFEGLIEGILANGYGVCDDFLSTEEVASLSTRFTERFDDGNFKEAGIGKQSEVHQAKEIRGDKILWLESNSVDSSERILLDKNQAFVDYLNQTCYLGIIDAEIHFAKYDIGKFYRRHRDTFQAQKGRILSVIYYLNSNWLPENGGNLLIYTQENNIEKTISIAPIAGRLVCFESDKLDHEVSETFRERLSITGWLLNG</sequence>
<dbReference type="Pfam" id="PF13640">
    <property type="entry name" value="2OG-FeII_Oxy_3"/>
    <property type="match status" value="1"/>
</dbReference>
<dbReference type="InterPro" id="IPR005123">
    <property type="entry name" value="Oxoglu/Fe-dep_dioxygenase_dom"/>
</dbReference>
<evidence type="ECO:0000256" key="3">
    <source>
        <dbReference type="ARBA" id="ARBA00022896"/>
    </source>
</evidence>
<protein>
    <submittedName>
        <fullName evidence="8">SM-20-related protein</fullName>
    </submittedName>
</protein>
<evidence type="ECO:0000256" key="2">
    <source>
        <dbReference type="ARBA" id="ARBA00022723"/>
    </source>
</evidence>
<evidence type="ECO:0000313" key="9">
    <source>
        <dbReference type="Proteomes" id="UP000524404"/>
    </source>
</evidence>
<keyword evidence="3" id="KW-0847">Vitamin C</keyword>
<evidence type="ECO:0000256" key="1">
    <source>
        <dbReference type="ARBA" id="ARBA00001961"/>
    </source>
</evidence>
<keyword evidence="2" id="KW-0479">Metal-binding</keyword>
<dbReference type="PROSITE" id="PS51471">
    <property type="entry name" value="FE2OG_OXY"/>
    <property type="match status" value="1"/>
</dbReference>
<keyword evidence="5" id="KW-0560">Oxidoreductase</keyword>
<feature type="domain" description="Fe2OG dioxygenase" evidence="7">
    <location>
        <begin position="103"/>
        <end position="206"/>
    </location>
</feature>
<dbReference type="GO" id="GO:0031543">
    <property type="term" value="F:peptidyl-proline dioxygenase activity"/>
    <property type="evidence" value="ECO:0007669"/>
    <property type="project" value="TreeGrafter"/>
</dbReference>
<comment type="caution">
    <text evidence="8">The sequence shown here is derived from an EMBL/GenBank/DDBJ whole genome shotgun (WGS) entry which is preliminary data.</text>
</comment>
<proteinExistence type="predicted"/>
<dbReference type="EMBL" id="JACHKT010000004">
    <property type="protein sequence ID" value="MBB6002186.1"/>
    <property type="molecule type" value="Genomic_DNA"/>
</dbReference>
<gene>
    <name evidence="8" type="ORF">HNP25_000836</name>
</gene>
<keyword evidence="9" id="KW-1185">Reference proteome</keyword>
<reference evidence="8 9" key="1">
    <citation type="submission" date="2020-08" db="EMBL/GenBank/DDBJ databases">
        <title>Functional genomics of gut bacteria from endangered species of beetles.</title>
        <authorList>
            <person name="Carlos-Shanley C."/>
        </authorList>
    </citation>
    <scope>NUCLEOTIDE SEQUENCE [LARGE SCALE GENOMIC DNA]</scope>
    <source>
        <strain evidence="8 9">S00070</strain>
    </source>
</reference>
<organism evidence="8 9">
    <name type="scientific">Arcicella rosea</name>
    <dbReference type="NCBI Taxonomy" id="502909"/>
    <lineage>
        <taxon>Bacteria</taxon>
        <taxon>Pseudomonadati</taxon>
        <taxon>Bacteroidota</taxon>
        <taxon>Cytophagia</taxon>
        <taxon>Cytophagales</taxon>
        <taxon>Flectobacillaceae</taxon>
        <taxon>Arcicella</taxon>
    </lineage>
</organism>
<dbReference type="InterPro" id="IPR051559">
    <property type="entry name" value="HIF_prolyl_hydroxylases"/>
</dbReference>
<dbReference type="GO" id="GO:0031418">
    <property type="term" value="F:L-ascorbic acid binding"/>
    <property type="evidence" value="ECO:0007669"/>
    <property type="project" value="UniProtKB-KW"/>
</dbReference>
<dbReference type="SMART" id="SM00702">
    <property type="entry name" value="P4Hc"/>
    <property type="match status" value="1"/>
</dbReference>
<keyword evidence="6" id="KW-0408">Iron</keyword>
<keyword evidence="4" id="KW-0223">Dioxygenase</keyword>
<dbReference type="PANTHER" id="PTHR12907:SF26">
    <property type="entry name" value="HIF PROLYL HYDROXYLASE, ISOFORM C"/>
    <property type="match status" value="1"/>
</dbReference>
<evidence type="ECO:0000256" key="5">
    <source>
        <dbReference type="ARBA" id="ARBA00023002"/>
    </source>
</evidence>
<dbReference type="RefSeq" id="WP_229202788.1">
    <property type="nucleotide sequence ID" value="NZ_JACHKT010000004.1"/>
</dbReference>
<dbReference type="GO" id="GO:0008198">
    <property type="term" value="F:ferrous iron binding"/>
    <property type="evidence" value="ECO:0007669"/>
    <property type="project" value="TreeGrafter"/>
</dbReference>
<dbReference type="InterPro" id="IPR044862">
    <property type="entry name" value="Pro_4_hyd_alph_FE2OG_OXY"/>
</dbReference>
<dbReference type="GO" id="GO:0071456">
    <property type="term" value="P:cellular response to hypoxia"/>
    <property type="evidence" value="ECO:0007669"/>
    <property type="project" value="TreeGrafter"/>
</dbReference>
<evidence type="ECO:0000259" key="7">
    <source>
        <dbReference type="PROSITE" id="PS51471"/>
    </source>
</evidence>
<comment type="cofactor">
    <cofactor evidence="1">
        <name>L-ascorbate</name>
        <dbReference type="ChEBI" id="CHEBI:38290"/>
    </cofactor>
</comment>
<dbReference type="InterPro" id="IPR006620">
    <property type="entry name" value="Pro_4_hyd_alph"/>
</dbReference>
<dbReference type="PANTHER" id="PTHR12907">
    <property type="entry name" value="EGL NINE HOMOLOG-RELATED"/>
    <property type="match status" value="1"/>
</dbReference>
<dbReference type="Gene3D" id="2.60.120.620">
    <property type="entry name" value="q2cbj1_9rhob like domain"/>
    <property type="match status" value="1"/>
</dbReference>
<dbReference type="AlphaFoldDB" id="A0A841EGS3"/>
<evidence type="ECO:0000256" key="6">
    <source>
        <dbReference type="ARBA" id="ARBA00023004"/>
    </source>
</evidence>
<dbReference type="Proteomes" id="UP000524404">
    <property type="component" value="Unassembled WGS sequence"/>
</dbReference>
<evidence type="ECO:0000313" key="8">
    <source>
        <dbReference type="EMBL" id="MBB6002186.1"/>
    </source>
</evidence>
<accession>A0A841EGS3</accession>
<name>A0A841EGS3_9BACT</name>
<evidence type="ECO:0000256" key="4">
    <source>
        <dbReference type="ARBA" id="ARBA00022964"/>
    </source>
</evidence>